<dbReference type="Pfam" id="PF09948">
    <property type="entry name" value="PpoB2"/>
    <property type="match status" value="1"/>
</dbReference>
<organism evidence="2 4">
    <name type="scientific">Halomonas elongata (strain ATCC 33173 / DSM 2581 / NBRC 15536 / NCIMB 2198 / 1H9)</name>
    <dbReference type="NCBI Taxonomy" id="768066"/>
    <lineage>
        <taxon>Bacteria</taxon>
        <taxon>Pseudomonadati</taxon>
        <taxon>Pseudomonadota</taxon>
        <taxon>Gammaproteobacteria</taxon>
        <taxon>Oceanospirillales</taxon>
        <taxon>Halomonadaceae</taxon>
        <taxon>Halomonas</taxon>
    </lineage>
</organism>
<reference evidence="2" key="1">
    <citation type="journal article" date="2010" name="Environ. Microbiol.">
        <title>A blueprint of ectoine metabolism from the genome of the industrial producer Halomonas elongata DSM 2581(T).</title>
        <authorList>
            <person name="Schwibbert K."/>
            <person name="Marin-Sanguino A."/>
            <person name="Bagyan I."/>
            <person name="Heidrich G."/>
            <person name="Lentzen G."/>
            <person name="Seitz H."/>
            <person name="Rampp M."/>
            <person name="Schuster S.C."/>
            <person name="Klenk H.P."/>
            <person name="Pfeiffer F."/>
            <person name="Oesterhelt D."/>
            <person name="Kunte H.J."/>
        </authorList>
    </citation>
    <scope>NUCLEOTIDE SEQUENCE</scope>
    <source>
        <strain evidence="2">Type strain: DSM 2581</strain>
    </source>
</reference>
<gene>
    <name evidence="2" type="ordered locus">HELO_3915</name>
    <name evidence="3" type="ORF">SR933_14100</name>
</gene>
<protein>
    <submittedName>
        <fullName evidence="2">DUF2182 domain protein</fullName>
    </submittedName>
    <submittedName>
        <fullName evidence="3">DUF2182 domain-containing protein</fullName>
    </submittedName>
</protein>
<reference evidence="4" key="3">
    <citation type="journal article" date="2011" name="Environ. Microbiol.">
        <title>A blueprint of ectoine metabolism from the genome of the industrial producer Halomonas elongata DSM 2581(T).</title>
        <authorList>
            <person name="Schwibbert K."/>
            <person name="Marin-Sanguino A."/>
            <person name="Bagyan I."/>
            <person name="Heidrich G."/>
            <person name="Lentzen G."/>
            <person name="Seitz H."/>
            <person name="Rampp M."/>
            <person name="Schuster S.C."/>
            <person name="Klenk H.P."/>
            <person name="Pfeiffer F."/>
            <person name="Oesterhelt D."/>
            <person name="Kunte H.J."/>
        </authorList>
    </citation>
    <scope>NUCLEOTIDE SEQUENCE [LARGE SCALE GENOMIC DNA]</scope>
    <source>
        <strain evidence="4">ATCC 33173 / DSM 2581 / NBRC 15536 / NCIMB 2198 / 1H9</strain>
    </source>
</reference>
<evidence type="ECO:0000313" key="5">
    <source>
        <dbReference type="Proteomes" id="UP001322512"/>
    </source>
</evidence>
<dbReference type="eggNOG" id="COG5486">
    <property type="taxonomic scope" value="Bacteria"/>
</dbReference>
<dbReference type="EMBL" id="CP139472">
    <property type="protein sequence ID" value="WPU46376.1"/>
    <property type="molecule type" value="Genomic_DNA"/>
</dbReference>
<feature type="transmembrane region" description="Helical" evidence="1">
    <location>
        <begin position="137"/>
        <end position="157"/>
    </location>
</feature>
<name>E1V9C7_HALED</name>
<evidence type="ECO:0000313" key="2">
    <source>
        <dbReference type="EMBL" id="CBV43799.1"/>
    </source>
</evidence>
<keyword evidence="1" id="KW-0472">Membrane</keyword>
<reference evidence="2" key="2">
    <citation type="submission" date="2010-05" db="EMBL/GenBank/DDBJ databases">
        <title>Revision and reannotation of the Halomonas elongata DSM 2581(T) genome.</title>
        <authorList>
            <person name="Pfeiffer F."/>
            <person name="Bagyan I."/>
            <person name="Alfaro-Espinoza G."/>
            <person name="Zamora-Lagos M.A."/>
            <person name="Habermann B."/>
            <person name="Oesterhelt D."/>
            <person name="Kunte H.J."/>
        </authorList>
    </citation>
    <scope>NUCLEOTIDE SEQUENCE</scope>
    <source>
        <strain evidence="2">Type strain: DSM 2581</strain>
    </source>
</reference>
<keyword evidence="1" id="KW-1133">Transmembrane helix</keyword>
<dbReference type="KEGG" id="hel:HELO_3915"/>
<evidence type="ECO:0000256" key="1">
    <source>
        <dbReference type="SAM" id="Phobius"/>
    </source>
</evidence>
<feature type="transmembrane region" description="Helical" evidence="1">
    <location>
        <begin position="98"/>
        <end position="125"/>
    </location>
</feature>
<dbReference type="RefSeq" id="WP_013333671.1">
    <property type="nucleotide sequence ID" value="NC_014532.2"/>
</dbReference>
<keyword evidence="1" id="KW-0812">Transmembrane</keyword>
<dbReference type="Proteomes" id="UP001322512">
    <property type="component" value="Chromosome"/>
</dbReference>
<accession>E1V9C7</accession>
<dbReference type="InterPro" id="IPR018688">
    <property type="entry name" value="PpoB2-like"/>
</dbReference>
<proteinExistence type="predicted"/>
<reference evidence="3 5" key="4">
    <citation type="submission" date="2023-11" db="EMBL/GenBank/DDBJ databases">
        <title>MicrobeMod: A computational toolkit for identifying prokaryotic methylation and restriction-modification with nanopore sequencing.</title>
        <authorList>
            <person name="Crits-Christoph A."/>
            <person name="Kang S.C."/>
            <person name="Lee H."/>
            <person name="Ostrov N."/>
        </authorList>
    </citation>
    <scope>NUCLEOTIDE SEQUENCE [LARGE SCALE GENOMIC DNA]</scope>
    <source>
        <strain evidence="3 5">ATCC 33173</strain>
    </source>
</reference>
<dbReference type="EMBL" id="FN869568">
    <property type="protein sequence ID" value="CBV43799.1"/>
    <property type="molecule type" value="Genomic_DNA"/>
</dbReference>
<feature type="transmembrane region" description="Helical" evidence="1">
    <location>
        <begin position="60"/>
        <end position="86"/>
    </location>
</feature>
<dbReference type="GeneID" id="91011317"/>
<feature type="transmembrane region" description="Helical" evidence="1">
    <location>
        <begin position="237"/>
        <end position="258"/>
    </location>
</feature>
<sequence>MQASPLERLLRHDRRWMLGGLSLVIVLCWTYLIAEAALMARGGSLLMTATGGAWTLLEAGLMLLMWGLMMVAMMLPSAAPMLLLHATLTRRRRARGEAAAATGLFASGYLIIWMLFSLVAVLLQYGLQQAVLLSPMLALTSQGVAGLVLIGAGLYQWSPLKEACLRHCRSPLEFVLTRWREGRRGALVMGLHHGAYCLGCCWMLMLLLFVGGVMSLVWIAGLALWVLVEKLAPAGHWLGRLLGGVLVAWGGMALWVALT</sequence>
<evidence type="ECO:0000313" key="4">
    <source>
        <dbReference type="Proteomes" id="UP000008707"/>
    </source>
</evidence>
<keyword evidence="5" id="KW-1185">Reference proteome</keyword>
<dbReference type="AlphaFoldDB" id="E1V9C7"/>
<dbReference type="Proteomes" id="UP000008707">
    <property type="component" value="Chromosome"/>
</dbReference>
<feature type="transmembrane region" description="Helical" evidence="1">
    <location>
        <begin position="21"/>
        <end position="40"/>
    </location>
</feature>
<evidence type="ECO:0000313" key="3">
    <source>
        <dbReference type="EMBL" id="WPU46376.1"/>
    </source>
</evidence>
<feature type="transmembrane region" description="Helical" evidence="1">
    <location>
        <begin position="194"/>
        <end position="225"/>
    </location>
</feature>
<dbReference type="OrthoDB" id="980055at2"/>
<dbReference type="STRING" id="768066.HELO_3915"/>
<dbReference type="HOGENOM" id="CLU_065506_2_0_6"/>